<dbReference type="GO" id="GO:0071949">
    <property type="term" value="F:FAD binding"/>
    <property type="evidence" value="ECO:0007669"/>
    <property type="project" value="InterPro"/>
</dbReference>
<dbReference type="PATRIC" id="fig|281456.6.peg.3217"/>
<dbReference type="InterPro" id="IPR004017">
    <property type="entry name" value="Cys_rich_dom"/>
</dbReference>
<dbReference type="InterPro" id="IPR004113">
    <property type="entry name" value="FAD-bd_oxidored_4_C"/>
</dbReference>
<dbReference type="InterPro" id="IPR006094">
    <property type="entry name" value="Oxid_FAD_bind_N"/>
</dbReference>
<dbReference type="AlphaFoldDB" id="A0A0L6VZW7"/>
<dbReference type="GO" id="GO:0005886">
    <property type="term" value="C:plasma membrane"/>
    <property type="evidence" value="ECO:0007669"/>
    <property type="project" value="TreeGrafter"/>
</dbReference>
<comment type="caution">
    <text evidence="10">The sequence shown here is derived from an EMBL/GenBank/DDBJ whole genome shotgun (WGS) entry which is preliminary data.</text>
</comment>
<keyword evidence="2" id="KW-0285">Flavoprotein</keyword>
<evidence type="ECO:0000256" key="6">
    <source>
        <dbReference type="ARBA" id="ARBA00023004"/>
    </source>
</evidence>
<reference evidence="11" key="1">
    <citation type="submission" date="2015-07" db="EMBL/GenBank/DDBJ databases">
        <title>Complete Genome of Thermincola ferriacetica strain Z-0001T.</title>
        <authorList>
            <person name="Lusk B."/>
            <person name="Badalamenti J.P."/>
            <person name="Parameswaran P."/>
            <person name="Bond D.R."/>
            <person name="Torres C.I."/>
        </authorList>
    </citation>
    <scope>NUCLEOTIDE SEQUENCE [LARGE SCALE GENOMIC DNA]</scope>
    <source>
        <strain evidence="11">Z-0001</strain>
    </source>
</reference>
<dbReference type="SUPFAM" id="SSF55103">
    <property type="entry name" value="FAD-linked oxidases, C-terminal domain"/>
    <property type="match status" value="1"/>
</dbReference>
<keyword evidence="1" id="KW-0004">4Fe-4S</keyword>
<dbReference type="InterPro" id="IPR016169">
    <property type="entry name" value="FAD-bd_PCMH_sub2"/>
</dbReference>
<accession>A0A0L6VZW7</accession>
<keyword evidence="7" id="KW-0411">Iron-sulfur</keyword>
<evidence type="ECO:0000256" key="3">
    <source>
        <dbReference type="ARBA" id="ARBA00022723"/>
    </source>
</evidence>
<dbReference type="PROSITE" id="PS51379">
    <property type="entry name" value="4FE4S_FER_2"/>
    <property type="match status" value="1"/>
</dbReference>
<keyword evidence="4" id="KW-0274">FAD</keyword>
<dbReference type="SUPFAM" id="SSF56176">
    <property type="entry name" value="FAD-binding/transporter-associated domain-like"/>
    <property type="match status" value="1"/>
</dbReference>
<evidence type="ECO:0000259" key="8">
    <source>
        <dbReference type="PROSITE" id="PS51379"/>
    </source>
</evidence>
<evidence type="ECO:0000313" key="11">
    <source>
        <dbReference type="Proteomes" id="UP000037175"/>
    </source>
</evidence>
<evidence type="ECO:0000313" key="10">
    <source>
        <dbReference type="EMBL" id="KNZ68379.1"/>
    </source>
</evidence>
<dbReference type="InterPro" id="IPR016166">
    <property type="entry name" value="FAD-bd_PCMH"/>
</dbReference>
<evidence type="ECO:0000256" key="4">
    <source>
        <dbReference type="ARBA" id="ARBA00022827"/>
    </source>
</evidence>
<feature type="domain" description="FAD-binding PCMH-type" evidence="9">
    <location>
        <begin position="47"/>
        <end position="217"/>
    </location>
</feature>
<dbReference type="InterPro" id="IPR036318">
    <property type="entry name" value="FAD-bd_PCMH-like_sf"/>
</dbReference>
<dbReference type="Pfam" id="PF13183">
    <property type="entry name" value="Fer4_8"/>
    <property type="match status" value="1"/>
</dbReference>
<dbReference type="RefSeq" id="WP_052219013.1">
    <property type="nucleotide sequence ID" value="NZ_LGTE01000033.1"/>
</dbReference>
<sequence length="895" mass="99065">MGQKELPGALKKKLEELFGDRVRFNKVERLVYSHDMGVLPSQVMKLIDTMPDAVAQPVSEEEVIAATNLAREFSWPLIPRGSGTSGFGGALPTRGGIVLDFVRMNRIIAVDEHNLTVTVEPGVVWGDLQEYLQAKGFDLRLYPSSTPSATVAGWVAQGGSGYGSFEYGFCGENIVSVDVVTTEGITRSYAGEELKFVNGLCGITGIITKVTVKIKEKDEDVVVLAAFDKLNDAAEALRMIRQQALPLWSATMSTPAYIRLKQKASQHIVLPEDRYFLLFVYPKTRRTTVEMALEGIIASCHGELMREALAREEWNERFYPMRFKKLGPTLIATEVIVPIDRLSEFVSEVERKYKGEFALEGTMIHNDKISILGFMLSDERKAGFPLAYTNSLTVIEIGEKLGGRVFTLGLYFADKAKDVLGENLVNEIWAYKQKIDPQGILNPGKIIPSSLDKNSPAKTLSKAMSLANAGKGLIGLAGKFMNKVQGDDFASPLSPQITNDTFACALCGYCRNTCTVFDAVPWESNSPRGKYYLLTQYIKGNIQLDEEVSKALFSCTTCAKCDKVCQIQAHNAHNWMSLRPCFHANGLENTGLAGVRENVLKTGNFWGVPADQKFKWLDVPTLKKGKIAYWAGCWANIVMPNMPRNITRIFNKIGVEFVHFGEGETCCGLYLALGGYMDDFTRLVKKNLEMFKEAGIETMVFSCPGCFATFSENYPAIAQQLGIECNIKFRHVTVFLSELINQGKLKFDRPVNCKVTYHDSCHVGRWFGHYEEPRSVIKAIPGVELVEMPHNRENALCCGLVSAFDSLPTVQHAGIKRVSEAEGTGADFLITNCAGCGSQFNATSCAMQTRVRQKDFTDLVAEALGIETEDQTENIGRFMGAAVEMLQTSAMVKKR</sequence>
<dbReference type="GO" id="GO:0016491">
    <property type="term" value="F:oxidoreductase activity"/>
    <property type="evidence" value="ECO:0007669"/>
    <property type="project" value="UniProtKB-KW"/>
</dbReference>
<gene>
    <name evidence="10" type="ORF">Tfer_3072</name>
</gene>
<dbReference type="PROSITE" id="PS51387">
    <property type="entry name" value="FAD_PCMH"/>
    <property type="match status" value="1"/>
</dbReference>
<evidence type="ECO:0000256" key="1">
    <source>
        <dbReference type="ARBA" id="ARBA00022485"/>
    </source>
</evidence>
<feature type="domain" description="4Fe-4S ferredoxin-type" evidence="8">
    <location>
        <begin position="495"/>
        <end position="525"/>
    </location>
</feature>
<dbReference type="PANTHER" id="PTHR43255">
    <property type="entry name" value="IRON-SULFUR-BINDING OXIDOREDUCTASE FADF-RELATED-RELATED"/>
    <property type="match status" value="1"/>
</dbReference>
<dbReference type="InterPro" id="IPR016164">
    <property type="entry name" value="FAD-linked_Oxase-like_C"/>
</dbReference>
<organism evidence="10 11">
    <name type="scientific">Thermincola ferriacetica</name>
    <dbReference type="NCBI Taxonomy" id="281456"/>
    <lineage>
        <taxon>Bacteria</taxon>
        <taxon>Bacillati</taxon>
        <taxon>Bacillota</taxon>
        <taxon>Clostridia</taxon>
        <taxon>Eubacteriales</taxon>
        <taxon>Thermincolaceae</taxon>
        <taxon>Thermincola</taxon>
    </lineage>
</organism>
<evidence type="ECO:0000256" key="2">
    <source>
        <dbReference type="ARBA" id="ARBA00022630"/>
    </source>
</evidence>
<dbReference type="PANTHER" id="PTHR43255:SF1">
    <property type="entry name" value="IRON-SULFUR-BINDING OXIDOREDUCTASE FADF-RELATED"/>
    <property type="match status" value="1"/>
</dbReference>
<dbReference type="Gene3D" id="3.30.465.10">
    <property type="match status" value="1"/>
</dbReference>
<evidence type="ECO:0000256" key="7">
    <source>
        <dbReference type="ARBA" id="ARBA00023014"/>
    </source>
</evidence>
<dbReference type="InterPro" id="IPR017896">
    <property type="entry name" value="4Fe4S_Fe-S-bd"/>
</dbReference>
<keyword evidence="11" id="KW-1185">Reference proteome</keyword>
<dbReference type="GO" id="GO:0051539">
    <property type="term" value="F:4 iron, 4 sulfur cluster binding"/>
    <property type="evidence" value="ECO:0007669"/>
    <property type="project" value="UniProtKB-KW"/>
</dbReference>
<dbReference type="SUPFAM" id="SSF46548">
    <property type="entry name" value="alpha-helical ferredoxin"/>
    <property type="match status" value="1"/>
</dbReference>
<dbReference type="InterPro" id="IPR051460">
    <property type="entry name" value="HdrC_iron-sulfur_subunit"/>
</dbReference>
<dbReference type="InterPro" id="IPR009051">
    <property type="entry name" value="Helical_ferredxn"/>
</dbReference>
<dbReference type="Gene3D" id="1.10.1060.10">
    <property type="entry name" value="Alpha-helical ferredoxin"/>
    <property type="match status" value="1"/>
</dbReference>
<keyword evidence="5" id="KW-0560">Oxidoreductase</keyword>
<dbReference type="EMBL" id="LGTE01000033">
    <property type="protein sequence ID" value="KNZ68379.1"/>
    <property type="molecule type" value="Genomic_DNA"/>
</dbReference>
<protein>
    <submittedName>
        <fullName evidence="10">FAD linked oxidase domain-containing protein</fullName>
    </submittedName>
</protein>
<name>A0A0L6VZW7_9FIRM</name>
<evidence type="ECO:0000259" key="9">
    <source>
        <dbReference type="PROSITE" id="PS51387"/>
    </source>
</evidence>
<keyword evidence="3" id="KW-0479">Metal-binding</keyword>
<dbReference type="Pfam" id="PF02754">
    <property type="entry name" value="CCG"/>
    <property type="match status" value="2"/>
</dbReference>
<dbReference type="Proteomes" id="UP000037175">
    <property type="component" value="Unassembled WGS sequence"/>
</dbReference>
<evidence type="ECO:0000256" key="5">
    <source>
        <dbReference type="ARBA" id="ARBA00023002"/>
    </source>
</evidence>
<dbReference type="GO" id="GO:0046872">
    <property type="term" value="F:metal ion binding"/>
    <property type="evidence" value="ECO:0007669"/>
    <property type="project" value="UniProtKB-KW"/>
</dbReference>
<proteinExistence type="predicted"/>
<dbReference type="Pfam" id="PF01565">
    <property type="entry name" value="FAD_binding_4"/>
    <property type="match status" value="1"/>
</dbReference>
<keyword evidence="6" id="KW-0408">Iron</keyword>
<dbReference type="Pfam" id="PF02913">
    <property type="entry name" value="FAD-oxidase_C"/>
    <property type="match status" value="1"/>
</dbReference>